<keyword evidence="3" id="KW-1185">Reference proteome</keyword>
<evidence type="ECO:0000313" key="2">
    <source>
        <dbReference type="EMBL" id="RDC66118.1"/>
    </source>
</evidence>
<sequence>MSNKTQGFLFVMFKAKFLVVLSLILVFISPEFKTSFFRFDFRRALAFSKKASPSIKENKFVQNKYGSNRTTLPASTSFTFTLSNSARVSAGVYITDGTLIKTLWSGIFYKAGTHTGTWDGTDDQGRRVADANYTIRVLSNNVTYTWEGVIGNTSDSLTGSKVLRSLQGIAGMAISGNTAYIATHYNEGSPAQLKIHLNNPQIRQPLFLDHTGTGQNTTFVATDDNKVYWAGFDPFQPTRSFVWASQVSNDAEVKFAKGQTQSTTWGRTYSSAISAVDALGSVPTGLAVQKKGSFLFVSRKKLNKLYVLHKINGALIKTLTITDVGLLAVDNTDRLWVQTGGKLTKYKVNSIGTLSRTGVSVSGLADPQGLAASHNGALVVVADGGNSQQLKAFSNVTGAAAWTYGQAGGYATNATVNNSKFYFNDPSQNVAGSFIAFQSNNSFWVGDTGNRRAQHYSANRNYIKRIMYLPGFYSCTVDKNNPSRVFANYLEFKVDYSKPLAATNGSWQLTKNWGYFLKNTLSNVDNKSLINLQFVHTLKNNRTYGFLPTPKNKYQIVELVPGARIRFTGIELDRSYQLYADGSLRKISGETKENSILTWSKKILMGFDTTKNPIWGIEKTIASSPPITSEDPVVGGHVVRTGETTSSGIVVAFDGGAAG</sequence>
<name>A0A369QVB0_9BACT</name>
<evidence type="ECO:0000313" key="3">
    <source>
        <dbReference type="Proteomes" id="UP000253919"/>
    </source>
</evidence>
<protein>
    <recommendedName>
        <fullName evidence="1">FlgD/Vpr Ig-like domain-containing protein</fullName>
    </recommendedName>
</protein>
<dbReference type="InterPro" id="IPR025965">
    <property type="entry name" value="FlgD/Vpr_Ig-like"/>
</dbReference>
<dbReference type="SUPFAM" id="SSF63829">
    <property type="entry name" value="Calcium-dependent phosphotriesterase"/>
    <property type="match status" value="1"/>
</dbReference>
<dbReference type="EMBL" id="QASA01000001">
    <property type="protein sequence ID" value="RDC66118.1"/>
    <property type="molecule type" value="Genomic_DNA"/>
</dbReference>
<dbReference type="AlphaFoldDB" id="A0A369QVB0"/>
<dbReference type="Pfam" id="PF13860">
    <property type="entry name" value="FlgD_ig"/>
    <property type="match status" value="1"/>
</dbReference>
<dbReference type="Gene3D" id="2.60.40.4070">
    <property type="match status" value="1"/>
</dbReference>
<evidence type="ECO:0000259" key="1">
    <source>
        <dbReference type="Pfam" id="PF13860"/>
    </source>
</evidence>
<accession>A0A369QVB0</accession>
<dbReference type="Proteomes" id="UP000253919">
    <property type="component" value="Unassembled WGS sequence"/>
</dbReference>
<dbReference type="InterPro" id="IPR011042">
    <property type="entry name" value="6-blade_b-propeller_TolB-like"/>
</dbReference>
<dbReference type="Gene3D" id="2.120.10.30">
    <property type="entry name" value="TolB, C-terminal domain"/>
    <property type="match status" value="1"/>
</dbReference>
<comment type="caution">
    <text evidence="2">The sequence shown here is derived from an EMBL/GenBank/DDBJ whole genome shotgun (WGS) entry which is preliminary data.</text>
</comment>
<organism evidence="2 3">
    <name type="scientific">Adhaeribacter pallidiroseus</name>
    <dbReference type="NCBI Taxonomy" id="2072847"/>
    <lineage>
        <taxon>Bacteria</taxon>
        <taxon>Pseudomonadati</taxon>
        <taxon>Bacteroidota</taxon>
        <taxon>Cytophagia</taxon>
        <taxon>Cytophagales</taxon>
        <taxon>Hymenobacteraceae</taxon>
        <taxon>Adhaeribacter</taxon>
    </lineage>
</organism>
<proteinExistence type="predicted"/>
<reference evidence="2 3" key="1">
    <citation type="submission" date="2018-04" db="EMBL/GenBank/DDBJ databases">
        <title>Adhaeribacter sp. HMF7616 genome sequencing and assembly.</title>
        <authorList>
            <person name="Kang H."/>
            <person name="Kang J."/>
            <person name="Cha I."/>
            <person name="Kim H."/>
            <person name="Joh K."/>
        </authorList>
    </citation>
    <scope>NUCLEOTIDE SEQUENCE [LARGE SCALE GENOMIC DNA]</scope>
    <source>
        <strain evidence="2 3">HMF7616</strain>
    </source>
</reference>
<dbReference type="SUPFAM" id="SSF101898">
    <property type="entry name" value="NHL repeat"/>
    <property type="match status" value="1"/>
</dbReference>
<gene>
    <name evidence="2" type="ORF">AHMF7616_04749</name>
</gene>
<feature type="domain" description="FlgD/Vpr Ig-like" evidence="1">
    <location>
        <begin position="74"/>
        <end position="139"/>
    </location>
</feature>